<dbReference type="GO" id="GO:0050667">
    <property type="term" value="P:homocysteine metabolic process"/>
    <property type="evidence" value="ECO:0007669"/>
    <property type="project" value="TreeGrafter"/>
</dbReference>
<dbReference type="GO" id="GO:0032259">
    <property type="term" value="P:methylation"/>
    <property type="evidence" value="ECO:0007669"/>
    <property type="project" value="UniProtKB-KW"/>
</dbReference>
<gene>
    <name evidence="5" type="ORF">FOZ63_009591</name>
</gene>
<keyword evidence="2" id="KW-0170">Cobalt</keyword>
<accession>A0A7J6TRH7</accession>
<dbReference type="InterPro" id="IPR050554">
    <property type="entry name" value="Met_Synthase/Corrinoid"/>
</dbReference>
<evidence type="ECO:0000313" key="6">
    <source>
        <dbReference type="Proteomes" id="UP000553632"/>
    </source>
</evidence>
<dbReference type="SUPFAM" id="SSF56507">
    <property type="entry name" value="Methionine synthase activation domain-like"/>
    <property type="match status" value="1"/>
</dbReference>
<reference evidence="5 6" key="1">
    <citation type="submission" date="2020-04" db="EMBL/GenBank/DDBJ databases">
        <title>Perkinsus olseni comparative genomics.</title>
        <authorList>
            <person name="Bogema D.R."/>
        </authorList>
    </citation>
    <scope>NUCLEOTIDE SEQUENCE [LARGE SCALE GENOMIC DNA]</scope>
    <source>
        <strain evidence="5 6">ATCC PRA-207</strain>
    </source>
</reference>
<keyword evidence="3" id="KW-0489">Methyltransferase</keyword>
<evidence type="ECO:0000259" key="4">
    <source>
        <dbReference type="PROSITE" id="PS50974"/>
    </source>
</evidence>
<feature type="non-terminal residue" evidence="5">
    <location>
        <position position="87"/>
    </location>
</feature>
<keyword evidence="3" id="KW-0808">Transferase</keyword>
<dbReference type="AlphaFoldDB" id="A0A7J6TRH7"/>
<dbReference type="PANTHER" id="PTHR45833">
    <property type="entry name" value="METHIONINE SYNTHASE"/>
    <property type="match status" value="1"/>
</dbReference>
<dbReference type="PROSITE" id="PS50974">
    <property type="entry name" value="ADOMET_ACTIVATION"/>
    <property type="match status" value="1"/>
</dbReference>
<dbReference type="GO" id="GO:0046653">
    <property type="term" value="P:tetrahydrofolate metabolic process"/>
    <property type="evidence" value="ECO:0007669"/>
    <property type="project" value="TreeGrafter"/>
</dbReference>
<evidence type="ECO:0000256" key="2">
    <source>
        <dbReference type="ARBA" id="ARBA00023285"/>
    </source>
</evidence>
<organism evidence="5 6">
    <name type="scientific">Perkinsus olseni</name>
    <name type="common">Perkinsus atlanticus</name>
    <dbReference type="NCBI Taxonomy" id="32597"/>
    <lineage>
        <taxon>Eukaryota</taxon>
        <taxon>Sar</taxon>
        <taxon>Alveolata</taxon>
        <taxon>Perkinsozoa</taxon>
        <taxon>Perkinsea</taxon>
        <taxon>Perkinsida</taxon>
        <taxon>Perkinsidae</taxon>
        <taxon>Perkinsus</taxon>
    </lineage>
</organism>
<dbReference type="GO" id="GO:0005829">
    <property type="term" value="C:cytosol"/>
    <property type="evidence" value="ECO:0007669"/>
    <property type="project" value="TreeGrafter"/>
</dbReference>
<dbReference type="GO" id="GO:0046872">
    <property type="term" value="F:metal ion binding"/>
    <property type="evidence" value="ECO:0007669"/>
    <property type="project" value="UniProtKB-KW"/>
</dbReference>
<dbReference type="GO" id="GO:0008705">
    <property type="term" value="F:methionine synthase activity"/>
    <property type="evidence" value="ECO:0007669"/>
    <property type="project" value="InterPro"/>
</dbReference>
<protein>
    <recommendedName>
        <fullName evidence="4">AdoMet activation domain-containing protein</fullName>
    </recommendedName>
</protein>
<proteinExistence type="predicted"/>
<comment type="caution">
    <text evidence="5">The sequence shown here is derived from an EMBL/GenBank/DDBJ whole genome shotgun (WGS) entry which is preliminary data.</text>
</comment>
<dbReference type="Proteomes" id="UP000553632">
    <property type="component" value="Unassembled WGS sequence"/>
</dbReference>
<dbReference type="EMBL" id="JABANO010008878">
    <property type="protein sequence ID" value="KAF4747813.1"/>
    <property type="molecule type" value="Genomic_DNA"/>
</dbReference>
<keyword evidence="1" id="KW-0479">Metal-binding</keyword>
<sequence length="87" mass="10535">EYDALREDYYSTLVDKRWLSLDEARKMRYTIDFAKYPPPPAPERLGNKYLDAYPLDELVNYIDWTPFFQVKLYRLRRGLVYEKNSSS</sequence>
<dbReference type="InterPro" id="IPR037010">
    <property type="entry name" value="VitB12-dep_Met_synth_activ_sf"/>
</dbReference>
<dbReference type="PANTHER" id="PTHR45833:SF1">
    <property type="entry name" value="METHIONINE SYNTHASE"/>
    <property type="match status" value="1"/>
</dbReference>
<evidence type="ECO:0000256" key="1">
    <source>
        <dbReference type="ARBA" id="ARBA00022723"/>
    </source>
</evidence>
<keyword evidence="6" id="KW-1185">Reference proteome</keyword>
<name>A0A7J6TRH7_PEROL</name>
<feature type="domain" description="AdoMet activation" evidence="4">
    <location>
        <begin position="12"/>
        <end position="87"/>
    </location>
</feature>
<dbReference type="InterPro" id="IPR004223">
    <property type="entry name" value="VitB12-dep_Met_synth_activ_dom"/>
</dbReference>
<evidence type="ECO:0000313" key="5">
    <source>
        <dbReference type="EMBL" id="KAF4747813.1"/>
    </source>
</evidence>
<evidence type="ECO:0000256" key="3">
    <source>
        <dbReference type="PROSITE-ProRule" id="PRU00346"/>
    </source>
</evidence>